<dbReference type="GO" id="GO:0016787">
    <property type="term" value="F:hydrolase activity"/>
    <property type="evidence" value="ECO:0007669"/>
    <property type="project" value="UniProtKB-KW"/>
</dbReference>
<name>A0A930YN58_9ACTN</name>
<evidence type="ECO:0000256" key="2">
    <source>
        <dbReference type="ARBA" id="ARBA00022801"/>
    </source>
</evidence>
<dbReference type="PANTHER" id="PTHR43808:SF32">
    <property type="entry name" value="ARGE_DAPE-RELATED DEACYLASE"/>
    <property type="match status" value="1"/>
</dbReference>
<dbReference type="CDD" id="cd08659">
    <property type="entry name" value="M20_ArgE_DapE-like"/>
    <property type="match status" value="1"/>
</dbReference>
<keyword evidence="2" id="KW-0378">Hydrolase</keyword>
<dbReference type="InterPro" id="IPR011650">
    <property type="entry name" value="Peptidase_M20_dimer"/>
</dbReference>
<dbReference type="InterPro" id="IPR036264">
    <property type="entry name" value="Bact_exopeptidase_dim_dom"/>
</dbReference>
<organism evidence="4 5">
    <name type="scientific">Lancefieldella rimae</name>
    <dbReference type="NCBI Taxonomy" id="1383"/>
    <lineage>
        <taxon>Bacteria</taxon>
        <taxon>Bacillati</taxon>
        <taxon>Actinomycetota</taxon>
        <taxon>Coriobacteriia</taxon>
        <taxon>Coriobacteriales</taxon>
        <taxon>Atopobiaceae</taxon>
        <taxon>Lancefieldella</taxon>
    </lineage>
</organism>
<dbReference type="AlphaFoldDB" id="A0A930YN58"/>
<dbReference type="InterPro" id="IPR002933">
    <property type="entry name" value="Peptidase_M20"/>
</dbReference>
<dbReference type="SUPFAM" id="SSF53187">
    <property type="entry name" value="Zn-dependent exopeptidases"/>
    <property type="match status" value="1"/>
</dbReference>
<dbReference type="Gene3D" id="3.40.630.10">
    <property type="entry name" value="Zn peptidases"/>
    <property type="match status" value="1"/>
</dbReference>
<dbReference type="SUPFAM" id="SSF55031">
    <property type="entry name" value="Bacterial exopeptidase dimerisation domain"/>
    <property type="match status" value="1"/>
</dbReference>
<feature type="domain" description="Peptidase M20 dimerisation" evidence="3">
    <location>
        <begin position="210"/>
        <end position="309"/>
    </location>
</feature>
<evidence type="ECO:0000256" key="1">
    <source>
        <dbReference type="ARBA" id="ARBA00022723"/>
    </source>
</evidence>
<dbReference type="GO" id="GO:0046872">
    <property type="term" value="F:metal ion binding"/>
    <property type="evidence" value="ECO:0007669"/>
    <property type="project" value="UniProtKB-KW"/>
</dbReference>
<evidence type="ECO:0000313" key="5">
    <source>
        <dbReference type="Proteomes" id="UP000698335"/>
    </source>
</evidence>
<dbReference type="PANTHER" id="PTHR43808">
    <property type="entry name" value="ACETYLORNITHINE DEACETYLASE"/>
    <property type="match status" value="1"/>
</dbReference>
<dbReference type="EMBL" id="JABZGW010000101">
    <property type="protein sequence ID" value="MBF4807678.1"/>
    <property type="molecule type" value="Genomic_DNA"/>
</dbReference>
<protein>
    <submittedName>
        <fullName evidence="4">M20 family metallopeptidase</fullName>
    </submittedName>
</protein>
<dbReference type="Proteomes" id="UP000698335">
    <property type="component" value="Unassembled WGS sequence"/>
</dbReference>
<keyword evidence="1" id="KW-0479">Metal-binding</keyword>
<dbReference type="Pfam" id="PF07687">
    <property type="entry name" value="M20_dimer"/>
    <property type="match status" value="1"/>
</dbReference>
<reference evidence="4" key="1">
    <citation type="submission" date="2020-04" db="EMBL/GenBank/DDBJ databases">
        <title>Deep metagenomics examines the oral microbiome during advanced dental caries in children, revealing novel taxa and co-occurrences with host molecules.</title>
        <authorList>
            <person name="Baker J.L."/>
            <person name="Morton J.T."/>
            <person name="Dinis M."/>
            <person name="Alvarez R."/>
            <person name="Tran N.C."/>
            <person name="Knight R."/>
            <person name="Edlund A."/>
        </authorList>
    </citation>
    <scope>NUCLEOTIDE SEQUENCE</scope>
    <source>
        <strain evidence="4">JCVI_38_bin.5</strain>
    </source>
</reference>
<dbReference type="Gene3D" id="3.30.70.360">
    <property type="match status" value="1"/>
</dbReference>
<sequence>MSEKNPESALHLPESLPEVAELTAQLVSIESTNPGTFEADIEAFIKHWVFENCMFELAGSTYPLIQEVEALPGRKCLRATIPNVNCGVSKDASCPPSDLTFICHMDTVTDGDGWSPETPAFAPVYKDGLLYGRGSCDMKGGLACALLAFRDACQAVARTGVLPQKSLSAVFTVDEEADMRGVERVIAADWVGEKGWVLDAEPTNNRIRGSHKGRTWFKITVNGITAHASTPWEGADAIAAMAIVINDIRTSVGSLPAHPELGRSTVTFGQVTGGYQPYVVPDKAELWIDMRLVPPTHTASAEKIVQAALLRAETQIPGVHAHYDITGNRSPVVLPAESELLATLRSCAEACETPADLDIFTGYTDTAVIASTCGNPECLSYGPGELERAHKPNEYVPVADLERVYHVFKELTARVLQKH</sequence>
<dbReference type="InterPro" id="IPR050072">
    <property type="entry name" value="Peptidase_M20A"/>
</dbReference>
<comment type="caution">
    <text evidence="4">The sequence shown here is derived from an EMBL/GenBank/DDBJ whole genome shotgun (WGS) entry which is preliminary data.</text>
</comment>
<dbReference type="Pfam" id="PF01546">
    <property type="entry name" value="Peptidase_M20"/>
    <property type="match status" value="1"/>
</dbReference>
<evidence type="ECO:0000259" key="3">
    <source>
        <dbReference type="Pfam" id="PF07687"/>
    </source>
</evidence>
<proteinExistence type="predicted"/>
<accession>A0A930YN58</accession>
<evidence type="ECO:0000313" key="4">
    <source>
        <dbReference type="EMBL" id="MBF4807678.1"/>
    </source>
</evidence>
<gene>
    <name evidence="4" type="ORF">HXK26_03160</name>
</gene>